<dbReference type="AlphaFoldDB" id="A0A3B1C8Y6"/>
<sequence length="125" mass="13963">MSKIMAVLLNGIAQLEYDRDQLLPEQQRQYLEKMDEKMNAGITLGGQTVADPDSPQRAQFVAQNLAQAIKTDNQSMALALTSWLASRLPELKQVKLEQAEAVTTIELVFDEEYGNQVAVPFSDLH</sequence>
<dbReference type="EMBL" id="UOFZ01000112">
    <property type="protein sequence ID" value="VAX13307.1"/>
    <property type="molecule type" value="Genomic_DNA"/>
</dbReference>
<organism evidence="1">
    <name type="scientific">hydrothermal vent metagenome</name>
    <dbReference type="NCBI Taxonomy" id="652676"/>
    <lineage>
        <taxon>unclassified sequences</taxon>
        <taxon>metagenomes</taxon>
        <taxon>ecological metagenomes</taxon>
    </lineage>
</organism>
<protein>
    <submittedName>
        <fullName evidence="1">Uncharacterized protein</fullName>
    </submittedName>
</protein>
<name>A0A3B1C8Y6_9ZZZZ</name>
<proteinExistence type="predicted"/>
<evidence type="ECO:0000313" key="1">
    <source>
        <dbReference type="EMBL" id="VAX13307.1"/>
    </source>
</evidence>
<accession>A0A3B1C8Y6</accession>
<gene>
    <name evidence="1" type="ORF">MNBD_GAMMA24-2776</name>
</gene>
<reference evidence="1" key="1">
    <citation type="submission" date="2018-06" db="EMBL/GenBank/DDBJ databases">
        <authorList>
            <person name="Zhirakovskaya E."/>
        </authorList>
    </citation>
    <scope>NUCLEOTIDE SEQUENCE</scope>
</reference>